<name>A0A4S8LZN5_DENBC</name>
<feature type="non-terminal residue" evidence="1">
    <location>
        <position position="123"/>
    </location>
</feature>
<gene>
    <name evidence="1" type="ORF">K435DRAFT_611291</name>
</gene>
<sequence>RRWKETGNVAKAQAIGRGRPRLLNNKDIRYLIALLRHKPTRFLDEYQQLLAQWRYNSVGITVIHRALQREGFSVKRIEKVAKERTKEKVVDFIRRAAQYDPIQLVCIDEMSKDDRTYTRLFGR</sequence>
<dbReference type="AlphaFoldDB" id="A0A4S8LZN5"/>
<accession>A0A4S8LZN5</accession>
<feature type="non-terminal residue" evidence="1">
    <location>
        <position position="1"/>
    </location>
</feature>
<evidence type="ECO:0000313" key="2">
    <source>
        <dbReference type="Proteomes" id="UP000297245"/>
    </source>
</evidence>
<evidence type="ECO:0000313" key="1">
    <source>
        <dbReference type="EMBL" id="THU95224.1"/>
    </source>
</evidence>
<dbReference type="Proteomes" id="UP000297245">
    <property type="component" value="Unassembled WGS sequence"/>
</dbReference>
<reference evidence="1 2" key="1">
    <citation type="journal article" date="2019" name="Nat. Ecol. Evol.">
        <title>Megaphylogeny resolves global patterns of mushroom evolution.</title>
        <authorList>
            <person name="Varga T."/>
            <person name="Krizsan K."/>
            <person name="Foldi C."/>
            <person name="Dima B."/>
            <person name="Sanchez-Garcia M."/>
            <person name="Sanchez-Ramirez S."/>
            <person name="Szollosi G.J."/>
            <person name="Szarkandi J.G."/>
            <person name="Papp V."/>
            <person name="Albert L."/>
            <person name="Andreopoulos W."/>
            <person name="Angelini C."/>
            <person name="Antonin V."/>
            <person name="Barry K.W."/>
            <person name="Bougher N.L."/>
            <person name="Buchanan P."/>
            <person name="Buyck B."/>
            <person name="Bense V."/>
            <person name="Catcheside P."/>
            <person name="Chovatia M."/>
            <person name="Cooper J."/>
            <person name="Damon W."/>
            <person name="Desjardin D."/>
            <person name="Finy P."/>
            <person name="Geml J."/>
            <person name="Haridas S."/>
            <person name="Hughes K."/>
            <person name="Justo A."/>
            <person name="Karasinski D."/>
            <person name="Kautmanova I."/>
            <person name="Kiss B."/>
            <person name="Kocsube S."/>
            <person name="Kotiranta H."/>
            <person name="LaButti K.M."/>
            <person name="Lechner B.E."/>
            <person name="Liimatainen K."/>
            <person name="Lipzen A."/>
            <person name="Lukacs Z."/>
            <person name="Mihaltcheva S."/>
            <person name="Morgado L.N."/>
            <person name="Niskanen T."/>
            <person name="Noordeloos M.E."/>
            <person name="Ohm R.A."/>
            <person name="Ortiz-Santana B."/>
            <person name="Ovrebo C."/>
            <person name="Racz N."/>
            <person name="Riley R."/>
            <person name="Savchenko A."/>
            <person name="Shiryaev A."/>
            <person name="Soop K."/>
            <person name="Spirin V."/>
            <person name="Szebenyi C."/>
            <person name="Tomsovsky M."/>
            <person name="Tulloss R.E."/>
            <person name="Uehling J."/>
            <person name="Grigoriev I.V."/>
            <person name="Vagvolgyi C."/>
            <person name="Papp T."/>
            <person name="Martin F.M."/>
            <person name="Miettinen O."/>
            <person name="Hibbett D.S."/>
            <person name="Nagy L.G."/>
        </authorList>
    </citation>
    <scope>NUCLEOTIDE SEQUENCE [LARGE SCALE GENOMIC DNA]</scope>
    <source>
        <strain evidence="1 2">CBS 962.96</strain>
    </source>
</reference>
<evidence type="ECO:0008006" key="3">
    <source>
        <dbReference type="Google" id="ProtNLM"/>
    </source>
</evidence>
<protein>
    <recommendedName>
        <fullName evidence="3">Winged helix-turn helix domain-containing protein</fullName>
    </recommendedName>
</protein>
<dbReference type="SUPFAM" id="SSF46689">
    <property type="entry name" value="Homeodomain-like"/>
    <property type="match status" value="1"/>
</dbReference>
<organism evidence="1 2">
    <name type="scientific">Dendrothele bispora (strain CBS 962.96)</name>
    <dbReference type="NCBI Taxonomy" id="1314807"/>
    <lineage>
        <taxon>Eukaryota</taxon>
        <taxon>Fungi</taxon>
        <taxon>Dikarya</taxon>
        <taxon>Basidiomycota</taxon>
        <taxon>Agaricomycotina</taxon>
        <taxon>Agaricomycetes</taxon>
        <taxon>Agaricomycetidae</taxon>
        <taxon>Agaricales</taxon>
        <taxon>Agaricales incertae sedis</taxon>
        <taxon>Dendrothele</taxon>
    </lineage>
</organism>
<dbReference type="OrthoDB" id="2994945at2759"/>
<dbReference type="EMBL" id="ML179205">
    <property type="protein sequence ID" value="THU95224.1"/>
    <property type="molecule type" value="Genomic_DNA"/>
</dbReference>
<keyword evidence="2" id="KW-1185">Reference proteome</keyword>
<proteinExistence type="predicted"/>
<dbReference type="InterPro" id="IPR009057">
    <property type="entry name" value="Homeodomain-like_sf"/>
</dbReference>